<reference evidence="1" key="2">
    <citation type="journal article" date="2015" name="Data Brief">
        <title>Shoot transcriptome of the giant reed, Arundo donax.</title>
        <authorList>
            <person name="Barrero R.A."/>
            <person name="Guerrero F.D."/>
            <person name="Moolhuijzen P."/>
            <person name="Goolsby J.A."/>
            <person name="Tidwell J."/>
            <person name="Bellgard S.E."/>
            <person name="Bellgard M.I."/>
        </authorList>
    </citation>
    <scope>NUCLEOTIDE SEQUENCE</scope>
    <source>
        <tissue evidence="1">Shoot tissue taken approximately 20 cm above the soil surface</tissue>
    </source>
</reference>
<reference evidence="1" key="1">
    <citation type="submission" date="2014-09" db="EMBL/GenBank/DDBJ databases">
        <authorList>
            <person name="Magalhaes I.L.F."/>
            <person name="Oliveira U."/>
            <person name="Santos F.R."/>
            <person name="Vidigal T.H.D.A."/>
            <person name="Brescovit A.D."/>
            <person name="Santos A.J."/>
        </authorList>
    </citation>
    <scope>NUCLEOTIDE SEQUENCE</scope>
    <source>
        <tissue evidence="1">Shoot tissue taken approximately 20 cm above the soil surface</tissue>
    </source>
</reference>
<dbReference type="EMBL" id="GBRH01160625">
    <property type="protein sequence ID" value="JAE37271.1"/>
    <property type="molecule type" value="Transcribed_RNA"/>
</dbReference>
<organism evidence="1">
    <name type="scientific">Arundo donax</name>
    <name type="common">Giant reed</name>
    <name type="synonym">Donax arundinaceus</name>
    <dbReference type="NCBI Taxonomy" id="35708"/>
    <lineage>
        <taxon>Eukaryota</taxon>
        <taxon>Viridiplantae</taxon>
        <taxon>Streptophyta</taxon>
        <taxon>Embryophyta</taxon>
        <taxon>Tracheophyta</taxon>
        <taxon>Spermatophyta</taxon>
        <taxon>Magnoliopsida</taxon>
        <taxon>Liliopsida</taxon>
        <taxon>Poales</taxon>
        <taxon>Poaceae</taxon>
        <taxon>PACMAD clade</taxon>
        <taxon>Arundinoideae</taxon>
        <taxon>Arundineae</taxon>
        <taxon>Arundo</taxon>
    </lineage>
</organism>
<dbReference type="AlphaFoldDB" id="A0A0A9HQV0"/>
<accession>A0A0A9HQV0</accession>
<evidence type="ECO:0000313" key="1">
    <source>
        <dbReference type="EMBL" id="JAE37271.1"/>
    </source>
</evidence>
<name>A0A0A9HQV0_ARUDO</name>
<protein>
    <submittedName>
        <fullName evidence="1">Uncharacterized protein</fullName>
    </submittedName>
</protein>
<sequence>MFVCDSRYTKEYTDTIKNIHIHSNRVWIWLLSDSL</sequence>
<proteinExistence type="predicted"/>